<feature type="transmembrane region" description="Helical" evidence="1">
    <location>
        <begin position="262"/>
        <end position="282"/>
    </location>
</feature>
<sequence>MLDISIIDTNNMDALTNRLNIGQEKMKWKSHFDNHLIAKEVFNMKYKFELWNYDFFAYEEAERHLNDMSERGWDIVGITLEWLPIGVYQRRLQNKKKRYSIVPVEEDDHDFYVACEDAGWHKVRTIRGGLCIFEAQGDFAKPLFSDEMTKYQNLIEVMETNNPVSSFILTLILLLFIFFQDFKTGWGSPGYYVLAGICLMGLVANVVGIKEYLFHKKAAEYAEEGIILEKSSFYLKFNIVSFGAAAIIWIGLLLYLTHYYITIYPSILGTILTAATPFVFLFGSFIRAAKHFDVTGVLLMYISIVSPGFVFLLVDGV</sequence>
<protein>
    <submittedName>
        <fullName evidence="2">DUF2812 domain-containing protein</fullName>
    </submittedName>
</protein>
<keyword evidence="3" id="KW-1185">Reference proteome</keyword>
<dbReference type="Proteomes" id="UP000284841">
    <property type="component" value="Unassembled WGS sequence"/>
</dbReference>
<keyword evidence="1" id="KW-0472">Membrane</keyword>
<dbReference type="OrthoDB" id="1650893at2"/>
<feature type="transmembrane region" description="Helical" evidence="1">
    <location>
        <begin position="233"/>
        <end position="256"/>
    </location>
</feature>
<keyword evidence="1" id="KW-0812">Transmembrane</keyword>
<evidence type="ECO:0000313" key="3">
    <source>
        <dbReference type="Proteomes" id="UP000284841"/>
    </source>
</evidence>
<dbReference type="STRING" id="1776384.GCA_900086585_00051"/>
<evidence type="ECO:0000256" key="1">
    <source>
        <dbReference type="SAM" id="Phobius"/>
    </source>
</evidence>
<feature type="transmembrane region" description="Helical" evidence="1">
    <location>
        <begin position="191"/>
        <end position="213"/>
    </location>
</feature>
<gene>
    <name evidence="2" type="ORF">DW099_16405</name>
</gene>
<proteinExistence type="predicted"/>
<dbReference type="AlphaFoldDB" id="A0A415DXB7"/>
<organism evidence="2 3">
    <name type="scientific">Emergencia timonensis</name>
    <dbReference type="NCBI Taxonomy" id="1776384"/>
    <lineage>
        <taxon>Bacteria</taxon>
        <taxon>Bacillati</taxon>
        <taxon>Bacillota</taxon>
        <taxon>Clostridia</taxon>
        <taxon>Peptostreptococcales</taxon>
        <taxon>Anaerovoracaceae</taxon>
        <taxon>Emergencia</taxon>
    </lineage>
</organism>
<dbReference type="EMBL" id="QRMS01000005">
    <property type="protein sequence ID" value="RHJ85273.1"/>
    <property type="molecule type" value="Genomic_DNA"/>
</dbReference>
<feature type="transmembrane region" description="Helical" evidence="1">
    <location>
        <begin position="160"/>
        <end position="179"/>
    </location>
</feature>
<comment type="caution">
    <text evidence="2">The sequence shown here is derived from an EMBL/GenBank/DDBJ whole genome shotgun (WGS) entry which is preliminary data.</text>
</comment>
<feature type="transmembrane region" description="Helical" evidence="1">
    <location>
        <begin position="294"/>
        <end position="314"/>
    </location>
</feature>
<keyword evidence="1" id="KW-1133">Transmembrane helix</keyword>
<evidence type="ECO:0000313" key="2">
    <source>
        <dbReference type="EMBL" id="RHJ85273.1"/>
    </source>
</evidence>
<name>A0A415DXB7_9FIRM</name>
<accession>A0A415DXB7</accession>
<reference evidence="2 3" key="1">
    <citation type="submission" date="2018-08" db="EMBL/GenBank/DDBJ databases">
        <title>A genome reference for cultivated species of the human gut microbiota.</title>
        <authorList>
            <person name="Zou Y."/>
            <person name="Xue W."/>
            <person name="Luo G."/>
        </authorList>
    </citation>
    <scope>NUCLEOTIDE SEQUENCE [LARGE SCALE GENOMIC DNA]</scope>
    <source>
        <strain evidence="2 3">AM07-24</strain>
    </source>
</reference>